<protein>
    <submittedName>
        <fullName evidence="1">Uncharacterized protein</fullName>
    </submittedName>
</protein>
<dbReference type="Proteomes" id="UP000823046">
    <property type="component" value="Unassembled WGS sequence"/>
</dbReference>
<evidence type="ECO:0000313" key="1">
    <source>
        <dbReference type="EMBL" id="KAF8819611.1"/>
    </source>
</evidence>
<dbReference type="EMBL" id="JADAQX010000674">
    <property type="protein sequence ID" value="KAF8819611.1"/>
    <property type="molecule type" value="Genomic_DNA"/>
</dbReference>
<comment type="caution">
    <text evidence="1">The sequence shown here is derived from an EMBL/GenBank/DDBJ whole genome shotgun (WGS) entry which is preliminary data.</text>
</comment>
<organism evidence="1 2">
    <name type="scientific">Cardiosporidium cionae</name>
    <dbReference type="NCBI Taxonomy" id="476202"/>
    <lineage>
        <taxon>Eukaryota</taxon>
        <taxon>Sar</taxon>
        <taxon>Alveolata</taxon>
        <taxon>Apicomplexa</taxon>
        <taxon>Aconoidasida</taxon>
        <taxon>Nephromycida</taxon>
        <taxon>Cardiosporidium</taxon>
    </lineage>
</organism>
<accession>A0ABQ7J6I1</accession>
<feature type="non-terminal residue" evidence="1">
    <location>
        <position position="1"/>
    </location>
</feature>
<dbReference type="SUPFAM" id="SSF55781">
    <property type="entry name" value="GAF domain-like"/>
    <property type="match status" value="1"/>
</dbReference>
<name>A0ABQ7J6I1_9APIC</name>
<keyword evidence="2" id="KW-1185">Reference proteome</keyword>
<sequence>HRSNPLETIKRLIGLINSTLSVEQIAYYLVDYSNQNFICIGDHRNAHGFCSSFNHPLLSEILNAKGSIIIRNKITPEKNDAYDVRCDITTKNSMGVPLMNFGGEIKAILHILNRLPESSTVRFASAMGNRMRVSLLHPTLFLDEFNQEKRRRSSPSTVFFSR</sequence>
<gene>
    <name evidence="1" type="ORF">IE077_000767</name>
</gene>
<proteinExistence type="predicted"/>
<reference evidence="1 2" key="1">
    <citation type="journal article" date="2020" name="bioRxiv">
        <title>Metabolic contributions of an alphaproteobacterial endosymbiont in the apicomplexan Cardiosporidium cionae.</title>
        <authorList>
            <person name="Hunter E.S."/>
            <person name="Paight C.J."/>
            <person name="Lane C.E."/>
        </authorList>
    </citation>
    <scope>NUCLEOTIDE SEQUENCE [LARGE SCALE GENOMIC DNA]</scope>
    <source>
        <strain evidence="1">ESH_2018</strain>
    </source>
</reference>
<evidence type="ECO:0000313" key="2">
    <source>
        <dbReference type="Proteomes" id="UP000823046"/>
    </source>
</evidence>
<dbReference type="InterPro" id="IPR029016">
    <property type="entry name" value="GAF-like_dom_sf"/>
</dbReference>
<dbReference type="Gene3D" id="3.30.450.40">
    <property type="match status" value="1"/>
</dbReference>